<feature type="transmembrane region" description="Helical" evidence="1">
    <location>
        <begin position="263"/>
        <end position="282"/>
    </location>
</feature>
<evidence type="ECO:0000313" key="2">
    <source>
        <dbReference type="EMBL" id="BBU20999.1"/>
    </source>
</evidence>
<dbReference type="Pfam" id="PF02405">
    <property type="entry name" value="MlaE"/>
    <property type="match status" value="1"/>
</dbReference>
<dbReference type="RefSeq" id="WP_085196591.1">
    <property type="nucleotide sequence ID" value="NZ_AP022314.1"/>
</dbReference>
<name>A0AAD1H027_MYCXE</name>
<dbReference type="InterPro" id="IPR030802">
    <property type="entry name" value="Permease_MalE"/>
</dbReference>
<reference evidence="2 3" key="1">
    <citation type="submission" date="2019-12" db="EMBL/GenBank/DDBJ databases">
        <title>Complete genome sequence of Mycolicibacterium xenopi str. JCM15661T.</title>
        <authorList>
            <person name="Yoshida M."/>
            <person name="Fukano H."/>
            <person name="Asakura T."/>
            <person name="Hoshino Y."/>
        </authorList>
    </citation>
    <scope>NUCLEOTIDE SEQUENCE [LARGE SCALE GENOMIC DNA]</scope>
    <source>
        <strain evidence="2 3">JCM 15661T</strain>
    </source>
</reference>
<evidence type="ECO:0000256" key="1">
    <source>
        <dbReference type="SAM" id="Phobius"/>
    </source>
</evidence>
<protein>
    <submittedName>
        <fullName evidence="2">ABC transporter permease</fullName>
    </submittedName>
</protein>
<feature type="transmembrane region" description="Helical" evidence="1">
    <location>
        <begin position="221"/>
        <end position="242"/>
    </location>
</feature>
<dbReference type="PANTHER" id="PTHR30188">
    <property type="entry name" value="ABC TRANSPORTER PERMEASE PROTEIN-RELATED"/>
    <property type="match status" value="1"/>
</dbReference>
<accession>A0AAD1H027</accession>
<keyword evidence="1" id="KW-0812">Transmembrane</keyword>
<dbReference type="GO" id="GO:0005548">
    <property type="term" value="F:phospholipid transporter activity"/>
    <property type="evidence" value="ECO:0007669"/>
    <property type="project" value="TreeGrafter"/>
</dbReference>
<dbReference type="PANTHER" id="PTHR30188:SF13">
    <property type="entry name" value="CONSERVED HYPOTHETICAL INTEGRAL MEMBRANE PROTEIN YRBE3B"/>
    <property type="match status" value="1"/>
</dbReference>
<dbReference type="KEGG" id="mxe:MYXE_07880"/>
<feature type="transmembrane region" description="Helical" evidence="1">
    <location>
        <begin position="171"/>
        <end position="201"/>
    </location>
</feature>
<sequence>MGAGPAASAVPAGPRLPRLIIRVRGLANGWNRLGSQTAFYAKALTLTWDAVARYKAETLRLIANMSLGVGALAVIGGTVVVVTTLVMSTGSFVGIQLYRSLSDIGVEALSGFASAYINTRFAAPLTAAIGLAATIGAGATAQLGAMRINEEIDALEVMGIRAISYLVSTRIVAGVLVTIPLWAMASLAGYLATRTLVVFIFRQAPGVYDHYFRTYLQPTDLIWSLLQVMATAMTVMLVHTYYGFNATGGPAGVGEAVGRSVRASLVVAVVAQLVVAMAAYGVSGNFNLSG</sequence>
<dbReference type="GO" id="GO:0043190">
    <property type="term" value="C:ATP-binding cassette (ABC) transporter complex"/>
    <property type="evidence" value="ECO:0007669"/>
    <property type="project" value="InterPro"/>
</dbReference>
<organism evidence="2 3">
    <name type="scientific">Mycobacterium xenopi</name>
    <dbReference type="NCBI Taxonomy" id="1789"/>
    <lineage>
        <taxon>Bacteria</taxon>
        <taxon>Bacillati</taxon>
        <taxon>Actinomycetota</taxon>
        <taxon>Actinomycetes</taxon>
        <taxon>Mycobacteriales</taxon>
        <taxon>Mycobacteriaceae</taxon>
        <taxon>Mycobacterium</taxon>
    </lineage>
</organism>
<evidence type="ECO:0000313" key="3">
    <source>
        <dbReference type="Proteomes" id="UP000464624"/>
    </source>
</evidence>
<proteinExistence type="predicted"/>
<keyword evidence="1" id="KW-0472">Membrane</keyword>
<dbReference type="AlphaFoldDB" id="A0AAD1H027"/>
<dbReference type="EMBL" id="AP022314">
    <property type="protein sequence ID" value="BBU20999.1"/>
    <property type="molecule type" value="Genomic_DNA"/>
</dbReference>
<feature type="transmembrane region" description="Helical" evidence="1">
    <location>
        <begin position="61"/>
        <end position="87"/>
    </location>
</feature>
<keyword evidence="1" id="KW-1133">Transmembrane helix</keyword>
<feature type="transmembrane region" description="Helical" evidence="1">
    <location>
        <begin position="121"/>
        <end position="141"/>
    </location>
</feature>
<dbReference type="Proteomes" id="UP000464624">
    <property type="component" value="Chromosome"/>
</dbReference>
<gene>
    <name evidence="2" type="ORF">MYXE_07880</name>
</gene>